<organism evidence="2 3">
    <name type="scientific">Methanobrevibacter cuticularis</name>
    <dbReference type="NCBI Taxonomy" id="47311"/>
    <lineage>
        <taxon>Archaea</taxon>
        <taxon>Methanobacteriati</taxon>
        <taxon>Methanobacteriota</taxon>
        <taxon>Methanomada group</taxon>
        <taxon>Methanobacteria</taxon>
        <taxon>Methanobacteriales</taxon>
        <taxon>Methanobacteriaceae</taxon>
        <taxon>Methanobrevibacter</taxon>
    </lineage>
</organism>
<gene>
    <name evidence="2" type="ORF">MBCUT_18540</name>
</gene>
<evidence type="ECO:0000259" key="1">
    <source>
        <dbReference type="Pfam" id="PF04994"/>
    </source>
</evidence>
<evidence type="ECO:0000313" key="3">
    <source>
        <dbReference type="Proteomes" id="UP000077275"/>
    </source>
</evidence>
<dbReference type="RefSeq" id="WP_067260388.1">
    <property type="nucleotide sequence ID" value="NZ_LWMW01000141.1"/>
</dbReference>
<dbReference type="PANTHER" id="PTHR36121:SF1">
    <property type="entry name" value="PROTEIN SXY"/>
    <property type="match status" value="1"/>
</dbReference>
<dbReference type="Pfam" id="PF04994">
    <property type="entry name" value="TfoX_C"/>
    <property type="match status" value="1"/>
</dbReference>
<dbReference type="AlphaFoldDB" id="A0A166CVD9"/>
<evidence type="ECO:0000313" key="2">
    <source>
        <dbReference type="EMBL" id="KZX14901.1"/>
    </source>
</evidence>
<sequence length="84" mass="9752">MSQLTNLPNIGKILEKQLNTVGIKTIEDLKEIGSKEAWLKIREIDDSACYNRLCGLEGAIQNIRWFDLSDKDKKDLKDFYQFCK</sequence>
<reference evidence="2 3" key="1">
    <citation type="submission" date="2016-04" db="EMBL/GenBank/DDBJ databases">
        <title>Genome sequence of Methanobrevibacter cuticularis DSM 11139.</title>
        <authorList>
            <person name="Poehlein A."/>
            <person name="Seedorf H."/>
            <person name="Daniel R."/>
        </authorList>
    </citation>
    <scope>NUCLEOTIDE SEQUENCE [LARGE SCALE GENOMIC DNA]</scope>
    <source>
        <strain evidence="2 3">DSM 11139</strain>
    </source>
</reference>
<proteinExistence type="predicted"/>
<dbReference type="STRING" id="47311.MBCUT_18540"/>
<comment type="caution">
    <text evidence="2">The sequence shown here is derived from an EMBL/GenBank/DDBJ whole genome shotgun (WGS) entry which is preliminary data.</text>
</comment>
<keyword evidence="3" id="KW-1185">Reference proteome</keyword>
<dbReference type="OrthoDB" id="142296at2157"/>
<dbReference type="PATRIC" id="fig|47311.3.peg.2017"/>
<dbReference type="InterPro" id="IPR007077">
    <property type="entry name" value="TfoX_C"/>
</dbReference>
<dbReference type="Proteomes" id="UP000077275">
    <property type="component" value="Unassembled WGS sequence"/>
</dbReference>
<accession>A0A166CVD9</accession>
<dbReference type="InterPro" id="IPR047525">
    <property type="entry name" value="TfoX-like"/>
</dbReference>
<protein>
    <recommendedName>
        <fullName evidence="1">TfoX C-terminal domain-containing protein</fullName>
    </recommendedName>
</protein>
<name>A0A166CVD9_9EURY</name>
<dbReference type="Gene3D" id="1.10.150.20">
    <property type="entry name" value="5' to 3' exonuclease, C-terminal subdomain"/>
    <property type="match status" value="1"/>
</dbReference>
<feature type="domain" description="TfoX C-terminal" evidence="1">
    <location>
        <begin position="2"/>
        <end position="79"/>
    </location>
</feature>
<dbReference type="EMBL" id="LWMW01000141">
    <property type="protein sequence ID" value="KZX14901.1"/>
    <property type="molecule type" value="Genomic_DNA"/>
</dbReference>
<dbReference type="PANTHER" id="PTHR36121">
    <property type="entry name" value="PROTEIN SXY"/>
    <property type="match status" value="1"/>
</dbReference>